<dbReference type="SUPFAM" id="SSF48726">
    <property type="entry name" value="Immunoglobulin"/>
    <property type="match status" value="2"/>
</dbReference>
<evidence type="ECO:0000313" key="5">
    <source>
        <dbReference type="Proteomes" id="UP000549394"/>
    </source>
</evidence>
<dbReference type="OrthoDB" id="5969272at2759"/>
<dbReference type="InterPro" id="IPR036179">
    <property type="entry name" value="Ig-like_dom_sf"/>
</dbReference>
<dbReference type="GO" id="GO:0007156">
    <property type="term" value="P:homophilic cell adhesion via plasma membrane adhesion molecules"/>
    <property type="evidence" value="ECO:0007669"/>
    <property type="project" value="TreeGrafter"/>
</dbReference>
<gene>
    <name evidence="4" type="ORF">DGYR_LOCUS7894</name>
</gene>
<dbReference type="InterPro" id="IPR013783">
    <property type="entry name" value="Ig-like_fold"/>
</dbReference>
<feature type="domain" description="Ig-like" evidence="3">
    <location>
        <begin position="51"/>
        <end position="147"/>
    </location>
</feature>
<comment type="caution">
    <text evidence="4">The sequence shown here is derived from an EMBL/GenBank/DDBJ whole genome shotgun (WGS) entry which is preliminary data.</text>
</comment>
<dbReference type="Pfam" id="PF07679">
    <property type="entry name" value="I-set"/>
    <property type="match status" value="1"/>
</dbReference>
<evidence type="ECO:0000313" key="4">
    <source>
        <dbReference type="EMBL" id="CAD5119699.1"/>
    </source>
</evidence>
<dbReference type="Proteomes" id="UP000549394">
    <property type="component" value="Unassembled WGS sequence"/>
</dbReference>
<organism evidence="4 5">
    <name type="scientific">Dimorphilus gyrociliatus</name>
    <dbReference type="NCBI Taxonomy" id="2664684"/>
    <lineage>
        <taxon>Eukaryota</taxon>
        <taxon>Metazoa</taxon>
        <taxon>Spiralia</taxon>
        <taxon>Lophotrochozoa</taxon>
        <taxon>Annelida</taxon>
        <taxon>Polychaeta</taxon>
        <taxon>Polychaeta incertae sedis</taxon>
        <taxon>Dinophilidae</taxon>
        <taxon>Dimorphilus</taxon>
    </lineage>
</organism>
<dbReference type="PANTHER" id="PTHR45080:SF8">
    <property type="entry name" value="IG-LIKE DOMAIN-CONTAINING PROTEIN"/>
    <property type="match status" value="1"/>
</dbReference>
<keyword evidence="2" id="KW-1015">Disulfide bond</keyword>
<dbReference type="PROSITE" id="PS50835">
    <property type="entry name" value="IG_LIKE"/>
    <property type="match status" value="1"/>
</dbReference>
<dbReference type="GO" id="GO:0005886">
    <property type="term" value="C:plasma membrane"/>
    <property type="evidence" value="ECO:0007669"/>
    <property type="project" value="TreeGrafter"/>
</dbReference>
<dbReference type="EMBL" id="CAJFCJ010000011">
    <property type="protein sequence ID" value="CAD5119699.1"/>
    <property type="molecule type" value="Genomic_DNA"/>
</dbReference>
<name>A0A7I8VW38_9ANNE</name>
<dbReference type="Gene3D" id="2.60.40.10">
    <property type="entry name" value="Immunoglobulins"/>
    <property type="match status" value="2"/>
</dbReference>
<proteinExistence type="predicted"/>
<dbReference type="InterPro" id="IPR003599">
    <property type="entry name" value="Ig_sub"/>
</dbReference>
<evidence type="ECO:0000256" key="2">
    <source>
        <dbReference type="ARBA" id="ARBA00023157"/>
    </source>
</evidence>
<reference evidence="4 5" key="1">
    <citation type="submission" date="2020-08" db="EMBL/GenBank/DDBJ databases">
        <authorList>
            <person name="Hejnol A."/>
        </authorList>
    </citation>
    <scope>NUCLEOTIDE SEQUENCE [LARGE SCALE GENOMIC DNA]</scope>
</reference>
<evidence type="ECO:0000259" key="3">
    <source>
        <dbReference type="PROSITE" id="PS50835"/>
    </source>
</evidence>
<evidence type="ECO:0000256" key="1">
    <source>
        <dbReference type="ARBA" id="ARBA00022729"/>
    </source>
</evidence>
<dbReference type="InterPro" id="IPR007110">
    <property type="entry name" value="Ig-like_dom"/>
</dbReference>
<keyword evidence="1" id="KW-0732">Signal</keyword>
<dbReference type="PANTHER" id="PTHR45080">
    <property type="entry name" value="CONTACTIN 5"/>
    <property type="match status" value="1"/>
</dbReference>
<dbReference type="AlphaFoldDB" id="A0A7I8VW38"/>
<accession>A0A7I8VW38</accession>
<dbReference type="InterPro" id="IPR050958">
    <property type="entry name" value="Cell_Adh-Cytoskel_Orgn"/>
</dbReference>
<keyword evidence="5" id="KW-1185">Reference proteome</keyword>
<sequence length="307" mass="35507">MERLEFLSNNKTLRIYDVNLMDHNRCFFCSYKDSPSAHECSKCIYVGLFGPMTWIRKYKETLLVKDIGSNFRLKCPTIDIKDKRKVCVSWYFNDKLLKANRKGIVKQFKGRVRIRRNGLFFKRISEEINGQFKCKAVDKIERVRSVNVFNIIVPERLDKKPFFDYVSNNVTVSVGETVNLEISVESTLHPLILWFHNPKSNKYSIENAFKMNNMEERHPQQHIIENVTQKDAGVYVITASNYFGTSVAKIFVDVIDVGKNVGQYSARKSEGCQIKSISILLLSLLSTISINLNIRPYIITIAEKVVQ</sequence>
<dbReference type="InterPro" id="IPR013098">
    <property type="entry name" value="Ig_I-set"/>
</dbReference>
<dbReference type="SMART" id="SM00409">
    <property type="entry name" value="IG"/>
    <property type="match status" value="2"/>
</dbReference>
<protein>
    <recommendedName>
        <fullName evidence="3">Ig-like domain-containing protein</fullName>
    </recommendedName>
</protein>